<proteinExistence type="predicted"/>
<feature type="region of interest" description="Disordered" evidence="1">
    <location>
        <begin position="1"/>
        <end position="27"/>
    </location>
</feature>
<evidence type="ECO:0000256" key="1">
    <source>
        <dbReference type="SAM" id="MobiDB-lite"/>
    </source>
</evidence>
<accession>A0A7J7C6X5</accession>
<dbReference type="Proteomes" id="UP000593562">
    <property type="component" value="Unassembled WGS sequence"/>
</dbReference>
<evidence type="ECO:0000313" key="2">
    <source>
        <dbReference type="EMBL" id="KAF5729894.1"/>
    </source>
</evidence>
<keyword evidence="3" id="KW-1185">Reference proteome</keyword>
<organism evidence="2 3">
    <name type="scientific">Tripterygium wilfordii</name>
    <name type="common">Thunder God vine</name>
    <dbReference type="NCBI Taxonomy" id="458696"/>
    <lineage>
        <taxon>Eukaryota</taxon>
        <taxon>Viridiplantae</taxon>
        <taxon>Streptophyta</taxon>
        <taxon>Embryophyta</taxon>
        <taxon>Tracheophyta</taxon>
        <taxon>Spermatophyta</taxon>
        <taxon>Magnoliopsida</taxon>
        <taxon>eudicotyledons</taxon>
        <taxon>Gunneridae</taxon>
        <taxon>Pentapetalae</taxon>
        <taxon>rosids</taxon>
        <taxon>fabids</taxon>
        <taxon>Celastrales</taxon>
        <taxon>Celastraceae</taxon>
        <taxon>Tripterygium</taxon>
    </lineage>
</organism>
<evidence type="ECO:0000313" key="3">
    <source>
        <dbReference type="Proteomes" id="UP000593562"/>
    </source>
</evidence>
<dbReference type="EMBL" id="JAAARO010000020">
    <property type="protein sequence ID" value="KAF5729894.1"/>
    <property type="molecule type" value="Genomic_DNA"/>
</dbReference>
<dbReference type="AlphaFoldDB" id="A0A7J7C6X5"/>
<reference evidence="2 3" key="1">
    <citation type="journal article" date="2020" name="Nat. Commun.">
        <title>Genome of Tripterygium wilfordii and identification of cytochrome P450 involved in triptolide biosynthesis.</title>
        <authorList>
            <person name="Tu L."/>
            <person name="Su P."/>
            <person name="Zhang Z."/>
            <person name="Gao L."/>
            <person name="Wang J."/>
            <person name="Hu T."/>
            <person name="Zhou J."/>
            <person name="Zhang Y."/>
            <person name="Zhao Y."/>
            <person name="Liu Y."/>
            <person name="Song Y."/>
            <person name="Tong Y."/>
            <person name="Lu Y."/>
            <person name="Yang J."/>
            <person name="Xu C."/>
            <person name="Jia M."/>
            <person name="Peters R.J."/>
            <person name="Huang L."/>
            <person name="Gao W."/>
        </authorList>
    </citation>
    <scope>NUCLEOTIDE SEQUENCE [LARGE SCALE GENOMIC DNA]</scope>
    <source>
        <strain evidence="3">cv. XIE 37</strain>
        <tissue evidence="2">Leaf</tissue>
    </source>
</reference>
<evidence type="ECO:0008006" key="4">
    <source>
        <dbReference type="Google" id="ProtNLM"/>
    </source>
</evidence>
<sequence length="106" mass="12278">MCNNAADKFPSPSIRSPERSQGSKKPKIQVYRLTRQRCEEKAGKDMKLTNLKLYLENKIIIEENEKLRKKAILLQQENIALISELEKKFPRTYCSSAALLSLPKER</sequence>
<dbReference type="PANTHER" id="PTHR33601">
    <property type="entry name" value="PROTEIN LITTLE ZIPPER 4"/>
    <property type="match status" value="1"/>
</dbReference>
<dbReference type="InParanoid" id="A0A7J7C6X5"/>
<comment type="caution">
    <text evidence="2">The sequence shown here is derived from an EMBL/GenBank/DDBJ whole genome shotgun (WGS) entry which is preliminary data.</text>
</comment>
<gene>
    <name evidence="2" type="ORF">HS088_TW20G00260</name>
</gene>
<dbReference type="InterPro" id="IPR039312">
    <property type="entry name" value="ZPR"/>
</dbReference>
<dbReference type="PANTHER" id="PTHR33601:SF21">
    <property type="entry name" value="PROTEIN LITTLE ZIPPER 1-LIKE"/>
    <property type="match status" value="1"/>
</dbReference>
<name>A0A7J7C6X5_TRIWF</name>
<protein>
    <recommendedName>
        <fullName evidence="4">Protein LITTLE ZIPPER 1-like</fullName>
    </recommendedName>
</protein>